<dbReference type="PANTHER" id="PTHR31658:SF0">
    <property type="entry name" value="CONSERVED OLIGOMERIC GOLGI COMPLEX SUBUNIT 1"/>
    <property type="match status" value="1"/>
</dbReference>
<feature type="region of interest" description="Disordered" evidence="8">
    <location>
        <begin position="1068"/>
        <end position="1117"/>
    </location>
</feature>
<dbReference type="AlphaFoldDB" id="A0A507BTA4"/>
<dbReference type="Pfam" id="PF08700">
    <property type="entry name" value="VPS51_Exo84_N"/>
    <property type="match status" value="1"/>
</dbReference>
<feature type="compositionally biased region" description="Low complexity" evidence="8">
    <location>
        <begin position="1086"/>
        <end position="1105"/>
    </location>
</feature>
<evidence type="ECO:0000313" key="10">
    <source>
        <dbReference type="Proteomes" id="UP000317494"/>
    </source>
</evidence>
<dbReference type="GO" id="GO:0006891">
    <property type="term" value="P:intra-Golgi vesicle-mediated transport"/>
    <property type="evidence" value="ECO:0007669"/>
    <property type="project" value="InterPro"/>
</dbReference>
<comment type="caution">
    <text evidence="9">The sequence shown here is derived from an EMBL/GenBank/DDBJ whole genome shotgun (WGS) entry which is preliminary data.</text>
</comment>
<dbReference type="EMBL" id="QEAN01000649">
    <property type="protein sequence ID" value="TPX30852.1"/>
    <property type="molecule type" value="Genomic_DNA"/>
</dbReference>
<keyword evidence="4" id="KW-0813">Transport</keyword>
<feature type="region of interest" description="Disordered" evidence="8">
    <location>
        <begin position="71"/>
        <end position="109"/>
    </location>
</feature>
<evidence type="ECO:0000256" key="3">
    <source>
        <dbReference type="ARBA" id="ARBA00020978"/>
    </source>
</evidence>
<dbReference type="InterPro" id="IPR033370">
    <property type="entry name" value="COG1"/>
</dbReference>
<comment type="subcellular location">
    <subcellularLocation>
        <location evidence="1">Golgi apparatus membrane</location>
        <topology evidence="1">Peripheral membrane protein</topology>
    </subcellularLocation>
</comment>
<name>A0A507BTA4_9FUNG</name>
<evidence type="ECO:0000313" key="9">
    <source>
        <dbReference type="EMBL" id="TPX30852.1"/>
    </source>
</evidence>
<feature type="compositionally biased region" description="Polar residues" evidence="8">
    <location>
        <begin position="1106"/>
        <end position="1117"/>
    </location>
</feature>
<organism evidence="9 10">
    <name type="scientific">Synchytrium endobioticum</name>
    <dbReference type="NCBI Taxonomy" id="286115"/>
    <lineage>
        <taxon>Eukaryota</taxon>
        <taxon>Fungi</taxon>
        <taxon>Fungi incertae sedis</taxon>
        <taxon>Chytridiomycota</taxon>
        <taxon>Chytridiomycota incertae sedis</taxon>
        <taxon>Chytridiomycetes</taxon>
        <taxon>Synchytriales</taxon>
        <taxon>Synchytriaceae</taxon>
        <taxon>Synchytrium</taxon>
    </lineage>
</organism>
<feature type="compositionally biased region" description="Gly residues" evidence="8">
    <location>
        <begin position="73"/>
        <end position="83"/>
    </location>
</feature>
<dbReference type="PANTHER" id="PTHR31658">
    <property type="entry name" value="CONSERVED OLIGOMERIC GOLGI COMPLEX SUBUNIT 1"/>
    <property type="match status" value="1"/>
</dbReference>
<dbReference type="GO" id="GO:0017119">
    <property type="term" value="C:Golgi transport complex"/>
    <property type="evidence" value="ECO:0007669"/>
    <property type="project" value="InterPro"/>
</dbReference>
<keyword evidence="6" id="KW-0333">Golgi apparatus</keyword>
<proteinExistence type="inferred from homology"/>
<dbReference type="Proteomes" id="UP000317494">
    <property type="component" value="Unassembled WGS sequence"/>
</dbReference>
<gene>
    <name evidence="9" type="ORF">SeMB42_g07855</name>
</gene>
<evidence type="ECO:0000256" key="1">
    <source>
        <dbReference type="ARBA" id="ARBA00004395"/>
    </source>
</evidence>
<sequence>MLVLNFIRRNAKNPAAMVNQPLAARIAQKRAEGARSTRRPVTPPSTSCKVLRNRIVNTEQPLPKKRKIEQVTGGEGVEVGNGCDGPSATKRRAVGGGSNRSVNAATSSSEPKGLATVELAWPSLSSRGYDRYPVRLDTVANRSAEKDANELFRKHTIPEIRSLHAELGKDVEAKKQELRSMVGERYRDLILAADSIQTMKDVASQIHSLIGNVQDGCDALNARRNANATWNTTTTTMAAIPGNTTTHQLTEVDKKQQLYAIAAQIKLLVDTPEQIWHALEHHQYLRASKLYLVAKLIFKNIHSSKDTASAKAQASFPLLQRQWDAVSHFRTPIVQRATAYLKQTGQSPQELADTLCAIVLLDGAPPSEALLKLLEMRRVAAMDLLSGTRSSADDAATMLCSSIQLIELTLRQTAICFLAPPRPPNTPASAPLGLSSLESCIRKLTTPAPKQSTTSEQHHSLNGLYSEKTNLHILFRHLPSVVQSFVPYLHLPSPSSIVPESEVRKLVMSWIENVVALMKERAYNVLKSRVGSGTRLSQVRNAVLDLIYEIEFDGNNNHSSHSPGSHTVVKLHSSKQIPWNTITSQLLETRFSLWANLLRSPFVKRAKDLIETSFIVLTSQPSTLYISKLESLNSHDQGVEGFIWRLGKEGDGTTIKTLTPAITEITEMFEKGILEVKADIEPLFVTTTAVGKSDEDVFDLQSDAKSLAKDYQEATAKALQGYRDGLIALLDKTRPRGEHDPSERELRVDQGLFIGRAAQAIAIKSRASMNSVFLDVGFDSNSLSTVKLRTRRPSIRPTSAASMTIPSEPEPRLAQMHRMMMEVYVISHGPWTRSAADLISSRIIKGLRQTDWRKDGMAIVTQVWEPVAIQGSNDAGESIEEKVSLPVFASHFLVEALWIATKEINRIAGVSLDKAVLRNLLLELSGRILQAYAGFCAADLQTDDVSDKAAMQILFDLRYLCKVLGGAWNSPGVPPTIEQTNPERLEHGPRSEELIRCVKIKIDPIDLALVDHVISDNVERFYVRTFVMFGGLLDLNSRPLEGKKTPAVHELYNVIALAQGAPRFTLLPVPAPMSSRGNRARAGTKSEASVPSTPSGSSPQTSTLSLPNNNDTSSPSSRYRAAIRVAQRVAPSIEATATTNLFTPPSLSNNAPLALAQAGVDRLSRGADFLMNAGGFLANVLGGQNPVAAIGGVGQSSGNSRPATPTVAKAGSSTSAR</sequence>
<evidence type="ECO:0000256" key="6">
    <source>
        <dbReference type="ARBA" id="ARBA00023034"/>
    </source>
</evidence>
<dbReference type="GO" id="GO:0000139">
    <property type="term" value="C:Golgi membrane"/>
    <property type="evidence" value="ECO:0007669"/>
    <property type="project" value="UniProtKB-SubCell"/>
</dbReference>
<dbReference type="STRING" id="286115.A0A507BTA4"/>
<feature type="compositionally biased region" description="Polar residues" evidence="8">
    <location>
        <begin position="99"/>
        <end position="109"/>
    </location>
</feature>
<keyword evidence="10" id="KW-1185">Reference proteome</keyword>
<comment type="similarity">
    <text evidence="2">Belongs to the COG1 family.</text>
</comment>
<keyword evidence="5" id="KW-0653">Protein transport</keyword>
<dbReference type="VEuPathDB" id="FungiDB:SeMB42_g07855"/>
<dbReference type="GO" id="GO:0015031">
    <property type="term" value="P:protein transport"/>
    <property type="evidence" value="ECO:0007669"/>
    <property type="project" value="UniProtKB-KW"/>
</dbReference>
<protein>
    <recommendedName>
        <fullName evidence="3">Conserved oligomeric Golgi complex subunit 1</fullName>
    </recommendedName>
</protein>
<evidence type="ECO:0000256" key="7">
    <source>
        <dbReference type="ARBA" id="ARBA00023136"/>
    </source>
</evidence>
<keyword evidence="7" id="KW-0472">Membrane</keyword>
<evidence type="ECO:0000256" key="4">
    <source>
        <dbReference type="ARBA" id="ARBA00022448"/>
    </source>
</evidence>
<evidence type="ECO:0000256" key="8">
    <source>
        <dbReference type="SAM" id="MobiDB-lite"/>
    </source>
</evidence>
<evidence type="ECO:0000256" key="5">
    <source>
        <dbReference type="ARBA" id="ARBA00022927"/>
    </source>
</evidence>
<feature type="region of interest" description="Disordered" evidence="8">
    <location>
        <begin position="1192"/>
        <end position="1217"/>
    </location>
</feature>
<evidence type="ECO:0000256" key="2">
    <source>
        <dbReference type="ARBA" id="ARBA00006653"/>
    </source>
</evidence>
<reference evidence="9 10" key="1">
    <citation type="journal article" date="2019" name="Sci. Rep.">
        <title>Comparative genomics of chytrid fungi reveal insights into the obligate biotrophic and pathogenic lifestyle of Synchytrium endobioticum.</title>
        <authorList>
            <person name="van de Vossenberg B.T.L.H."/>
            <person name="Warris S."/>
            <person name="Nguyen H.D.T."/>
            <person name="van Gent-Pelzer M.P.E."/>
            <person name="Joly D.L."/>
            <person name="van de Geest H.C."/>
            <person name="Bonants P.J.M."/>
            <person name="Smith D.S."/>
            <person name="Levesque C.A."/>
            <person name="van der Lee T.A.J."/>
        </authorList>
    </citation>
    <scope>NUCLEOTIDE SEQUENCE [LARGE SCALE GENOMIC DNA]</scope>
    <source>
        <strain evidence="9 10">MB42</strain>
    </source>
</reference>
<accession>A0A507BTA4</accession>